<keyword evidence="3" id="KW-1185">Reference proteome</keyword>
<feature type="transmembrane region" description="Helical" evidence="1">
    <location>
        <begin position="73"/>
        <end position="95"/>
    </location>
</feature>
<protein>
    <submittedName>
        <fullName evidence="2">Uncharacterized protein</fullName>
    </submittedName>
</protein>
<evidence type="ECO:0000256" key="1">
    <source>
        <dbReference type="SAM" id="Phobius"/>
    </source>
</evidence>
<dbReference type="Proteomes" id="UP001177003">
    <property type="component" value="Chromosome 2"/>
</dbReference>
<evidence type="ECO:0000313" key="3">
    <source>
        <dbReference type="Proteomes" id="UP001177003"/>
    </source>
</evidence>
<keyword evidence="1" id="KW-1133">Transmembrane helix</keyword>
<keyword evidence="1" id="KW-0472">Membrane</keyword>
<sequence>MTQKHVNQEPVIQENVPVNQDHVNEVLVNQDPVNIVISNLVLVNIGVSVPNILGVRAWKPSDRTNKSSSSDPVWNAAAAVIFASVSGFFDCAAFASRSQENEQLALVYKTVLVPWIGERGIEDKMRSNGGR</sequence>
<feature type="transmembrane region" description="Helical" evidence="1">
    <location>
        <begin position="33"/>
        <end position="53"/>
    </location>
</feature>
<evidence type="ECO:0000313" key="2">
    <source>
        <dbReference type="EMBL" id="CAI9270465.1"/>
    </source>
</evidence>
<proteinExistence type="predicted"/>
<organism evidence="2 3">
    <name type="scientific">Lactuca saligna</name>
    <name type="common">Willowleaf lettuce</name>
    <dbReference type="NCBI Taxonomy" id="75948"/>
    <lineage>
        <taxon>Eukaryota</taxon>
        <taxon>Viridiplantae</taxon>
        <taxon>Streptophyta</taxon>
        <taxon>Embryophyta</taxon>
        <taxon>Tracheophyta</taxon>
        <taxon>Spermatophyta</taxon>
        <taxon>Magnoliopsida</taxon>
        <taxon>eudicotyledons</taxon>
        <taxon>Gunneridae</taxon>
        <taxon>Pentapetalae</taxon>
        <taxon>asterids</taxon>
        <taxon>campanulids</taxon>
        <taxon>Asterales</taxon>
        <taxon>Asteraceae</taxon>
        <taxon>Cichorioideae</taxon>
        <taxon>Cichorieae</taxon>
        <taxon>Lactucinae</taxon>
        <taxon>Lactuca</taxon>
    </lineage>
</organism>
<gene>
    <name evidence="2" type="ORF">LSALG_LOCUS10774</name>
</gene>
<name>A0AA35Y9U9_LACSI</name>
<accession>A0AA35Y9U9</accession>
<reference evidence="2" key="1">
    <citation type="submission" date="2023-04" db="EMBL/GenBank/DDBJ databases">
        <authorList>
            <person name="Vijverberg K."/>
            <person name="Xiong W."/>
            <person name="Schranz E."/>
        </authorList>
    </citation>
    <scope>NUCLEOTIDE SEQUENCE</scope>
</reference>
<dbReference type="AlphaFoldDB" id="A0AA35Y9U9"/>
<dbReference type="EMBL" id="OX465078">
    <property type="protein sequence ID" value="CAI9270465.1"/>
    <property type="molecule type" value="Genomic_DNA"/>
</dbReference>
<keyword evidence="1" id="KW-0812">Transmembrane</keyword>